<comment type="similarity">
    <text evidence="1">Belongs to the pseudomonas-type ThrB family.</text>
</comment>
<dbReference type="OrthoDB" id="4030632at2"/>
<accession>A0A553ZW43</accession>
<dbReference type="PANTHER" id="PTHR21064:SF6">
    <property type="entry name" value="AMINOGLYCOSIDE PHOSPHOTRANSFERASE DOMAIN-CONTAINING PROTEIN"/>
    <property type="match status" value="1"/>
</dbReference>
<reference evidence="3 4" key="1">
    <citation type="submission" date="2019-07" db="EMBL/GenBank/DDBJ databases">
        <authorList>
            <person name="Park Y.J."/>
            <person name="Jeong S.E."/>
            <person name="Jung H.S."/>
        </authorList>
    </citation>
    <scope>NUCLEOTIDE SEQUENCE [LARGE SCALE GENOMIC DNA]</scope>
    <source>
        <strain evidence="4">P16(2019)</strain>
    </source>
</reference>
<evidence type="ECO:0000313" key="4">
    <source>
        <dbReference type="Proteomes" id="UP000318521"/>
    </source>
</evidence>
<protein>
    <submittedName>
        <fullName evidence="3">Phosphotransferase</fullName>
    </submittedName>
</protein>
<proteinExistence type="inferred from homology"/>
<dbReference type="Proteomes" id="UP000318521">
    <property type="component" value="Unassembled WGS sequence"/>
</dbReference>
<dbReference type="SUPFAM" id="SSF56112">
    <property type="entry name" value="Protein kinase-like (PK-like)"/>
    <property type="match status" value="1"/>
</dbReference>
<dbReference type="PANTHER" id="PTHR21064">
    <property type="entry name" value="AMINOGLYCOSIDE PHOSPHOTRANSFERASE DOMAIN-CONTAINING PROTEIN-RELATED"/>
    <property type="match status" value="1"/>
</dbReference>
<dbReference type="Gene3D" id="3.90.1200.10">
    <property type="match status" value="1"/>
</dbReference>
<evidence type="ECO:0000256" key="1">
    <source>
        <dbReference type="ARBA" id="ARBA00038240"/>
    </source>
</evidence>
<name>A0A553ZW43_9BACI</name>
<gene>
    <name evidence="3" type="ORF">FN960_14255</name>
</gene>
<dbReference type="Pfam" id="PF01636">
    <property type="entry name" value="APH"/>
    <property type="match status" value="1"/>
</dbReference>
<evidence type="ECO:0000259" key="2">
    <source>
        <dbReference type="Pfam" id="PF01636"/>
    </source>
</evidence>
<dbReference type="EMBL" id="VLXZ01000009">
    <property type="protein sequence ID" value="TSB45652.1"/>
    <property type="molecule type" value="Genomic_DNA"/>
</dbReference>
<feature type="domain" description="Aminoglycoside phosphotransferase" evidence="2">
    <location>
        <begin position="21"/>
        <end position="224"/>
    </location>
</feature>
<dbReference type="InterPro" id="IPR050249">
    <property type="entry name" value="Pseudomonas-type_ThrB"/>
</dbReference>
<organism evidence="3 4">
    <name type="scientific">Alkalicoccobacillus porphyridii</name>
    <dbReference type="NCBI Taxonomy" id="2597270"/>
    <lineage>
        <taxon>Bacteria</taxon>
        <taxon>Bacillati</taxon>
        <taxon>Bacillota</taxon>
        <taxon>Bacilli</taxon>
        <taxon>Bacillales</taxon>
        <taxon>Bacillaceae</taxon>
        <taxon>Alkalicoccobacillus</taxon>
    </lineage>
</organism>
<dbReference type="RefSeq" id="WP_143849416.1">
    <property type="nucleotide sequence ID" value="NZ_VLXZ01000009.1"/>
</dbReference>
<dbReference type="GO" id="GO:0009088">
    <property type="term" value="P:threonine biosynthetic process"/>
    <property type="evidence" value="ECO:0007669"/>
    <property type="project" value="TreeGrafter"/>
</dbReference>
<dbReference type="GO" id="GO:0004413">
    <property type="term" value="F:homoserine kinase activity"/>
    <property type="evidence" value="ECO:0007669"/>
    <property type="project" value="TreeGrafter"/>
</dbReference>
<evidence type="ECO:0000313" key="3">
    <source>
        <dbReference type="EMBL" id="TSB45652.1"/>
    </source>
</evidence>
<comment type="caution">
    <text evidence="3">The sequence shown here is derived from an EMBL/GenBank/DDBJ whole genome shotgun (WGS) entry which is preliminary data.</text>
</comment>
<keyword evidence="4" id="KW-1185">Reference proteome</keyword>
<sequence>MKEKVIKDAASCYGAELIKCLGGFTNQVYLLQQGQTELVLKAYRADQISYRQLHSKNVWMQALREKGMLLPLHIMTQDEKPILEREAGSEKYYFVAFSKVKGSIVHPEQWNKQLYYLWGQSLGKMHAVASTFNPPDEEFELPHWSTNPLVQFSHDDFDQSVLQQFQEMVDYSASLPISTKTFGITHNDYHHENFFIHRQQVIPIDFDDAQYSHFFYDLAVSIYHAVQVIKTKANKLDFLLEFLPHFFRGYESEHVSLDQFGDWKEQLPKFLSYRHLYSYVYLQLNLSNEMKNSLQPILEKMKKEILHQKPIVHLSENFLEKIRASVLEMDDRVKDTNVWNNIK</sequence>
<keyword evidence="3" id="KW-0808">Transferase</keyword>
<dbReference type="AlphaFoldDB" id="A0A553ZW43"/>
<dbReference type="InterPro" id="IPR002575">
    <property type="entry name" value="Aminoglycoside_PTrfase"/>
</dbReference>
<dbReference type="InterPro" id="IPR011009">
    <property type="entry name" value="Kinase-like_dom_sf"/>
</dbReference>